<proteinExistence type="predicted"/>
<evidence type="ECO:0000256" key="1">
    <source>
        <dbReference type="SAM" id="MobiDB-lite"/>
    </source>
</evidence>
<comment type="caution">
    <text evidence="2">The sequence shown here is derived from an EMBL/GenBank/DDBJ whole genome shotgun (WGS) entry which is preliminary data.</text>
</comment>
<evidence type="ECO:0000313" key="3">
    <source>
        <dbReference type="Proteomes" id="UP001589568"/>
    </source>
</evidence>
<accession>A0ABV5P3B6</accession>
<reference evidence="2 3" key="1">
    <citation type="submission" date="2024-09" db="EMBL/GenBank/DDBJ databases">
        <authorList>
            <person name="Sun Q."/>
            <person name="Mori K."/>
        </authorList>
    </citation>
    <scope>NUCLEOTIDE SEQUENCE [LARGE SCALE GENOMIC DNA]</scope>
    <source>
        <strain evidence="2 3">JCM 3324</strain>
    </source>
</reference>
<dbReference type="RefSeq" id="WP_345410364.1">
    <property type="nucleotide sequence ID" value="NZ_BAAAXS010000002.1"/>
</dbReference>
<keyword evidence="3" id="KW-1185">Reference proteome</keyword>
<name>A0ABV5P3B6_9ACTN</name>
<feature type="compositionally biased region" description="Acidic residues" evidence="1">
    <location>
        <begin position="73"/>
        <end position="97"/>
    </location>
</feature>
<gene>
    <name evidence="2" type="ORF">ACFFR3_46385</name>
</gene>
<feature type="region of interest" description="Disordered" evidence="1">
    <location>
        <begin position="66"/>
        <end position="97"/>
    </location>
</feature>
<dbReference type="EMBL" id="JBHMCF010000057">
    <property type="protein sequence ID" value="MFB9476967.1"/>
    <property type="molecule type" value="Genomic_DNA"/>
</dbReference>
<dbReference type="Proteomes" id="UP001589568">
    <property type="component" value="Unassembled WGS sequence"/>
</dbReference>
<organism evidence="2 3">
    <name type="scientific">Nonomuraea salmonea</name>
    <dbReference type="NCBI Taxonomy" id="46181"/>
    <lineage>
        <taxon>Bacteria</taxon>
        <taxon>Bacillati</taxon>
        <taxon>Actinomycetota</taxon>
        <taxon>Actinomycetes</taxon>
        <taxon>Streptosporangiales</taxon>
        <taxon>Streptosporangiaceae</taxon>
        <taxon>Nonomuraea</taxon>
    </lineage>
</organism>
<protein>
    <submittedName>
        <fullName evidence="2">Uncharacterized protein</fullName>
    </submittedName>
</protein>
<evidence type="ECO:0000313" key="2">
    <source>
        <dbReference type="EMBL" id="MFB9476967.1"/>
    </source>
</evidence>
<sequence length="97" mass="10827">MRAQRRPATAAEIVRDLDDRLRKLEHRRGTMVGIPPHAWVVEIDSQGRLIARHAGTGQVHVVAELDTTLPPEPEPDPNPDPEDPEPEPEEPETPPEP</sequence>